<keyword evidence="3" id="KW-0560">Oxidoreductase</keyword>
<dbReference type="Gene3D" id="3.20.20.100">
    <property type="entry name" value="NADP-dependent oxidoreductase domain"/>
    <property type="match status" value="1"/>
</dbReference>
<dbReference type="GO" id="GO:0016616">
    <property type="term" value="F:oxidoreductase activity, acting on the CH-OH group of donors, NAD or NADP as acceptor"/>
    <property type="evidence" value="ECO:0007669"/>
    <property type="project" value="UniProtKB-ARBA"/>
</dbReference>
<dbReference type="InterPro" id="IPR036812">
    <property type="entry name" value="NAD(P)_OxRdtase_dom_sf"/>
</dbReference>
<dbReference type="PANTHER" id="PTHR43827">
    <property type="entry name" value="2,5-DIKETO-D-GLUCONIC ACID REDUCTASE"/>
    <property type="match status" value="1"/>
</dbReference>
<name>A0A5P8N946_9ASCO</name>
<dbReference type="InterPro" id="IPR020471">
    <property type="entry name" value="AKR"/>
</dbReference>
<dbReference type="PRINTS" id="PR00069">
    <property type="entry name" value="ALDKETRDTASE"/>
</dbReference>
<accession>A0A5P8N946</accession>
<gene>
    <name evidence="8" type="ORF">g2552</name>
</gene>
<evidence type="ECO:0000256" key="1">
    <source>
        <dbReference type="ARBA" id="ARBA00007905"/>
    </source>
</evidence>
<evidence type="ECO:0000256" key="6">
    <source>
        <dbReference type="PIRSR" id="PIRSR000097-3"/>
    </source>
</evidence>
<dbReference type="InterPro" id="IPR023210">
    <property type="entry name" value="NADP_OxRdtase_dom"/>
</dbReference>
<proteinExistence type="inferred from homology"/>
<dbReference type="PANTHER" id="PTHR43827:SF3">
    <property type="entry name" value="NADP-DEPENDENT OXIDOREDUCTASE DOMAIN-CONTAINING PROTEIN"/>
    <property type="match status" value="1"/>
</dbReference>
<keyword evidence="2" id="KW-0521">NADP</keyword>
<dbReference type="PROSITE" id="PS00062">
    <property type="entry name" value="ALDOKETO_REDUCTASE_2"/>
    <property type="match status" value="1"/>
</dbReference>
<evidence type="ECO:0000259" key="7">
    <source>
        <dbReference type="Pfam" id="PF00248"/>
    </source>
</evidence>
<dbReference type="InterPro" id="IPR018170">
    <property type="entry name" value="Aldo/ket_reductase_CS"/>
</dbReference>
<evidence type="ECO:0000313" key="8">
    <source>
        <dbReference type="EMBL" id="QFR37191.1"/>
    </source>
</evidence>
<feature type="active site" description="Proton donor" evidence="4">
    <location>
        <position position="79"/>
    </location>
</feature>
<comment type="similarity">
    <text evidence="1">Belongs to the aldo/keto reductase family.</text>
</comment>
<evidence type="ECO:0000256" key="2">
    <source>
        <dbReference type="ARBA" id="ARBA00022857"/>
    </source>
</evidence>
<dbReference type="EMBL" id="MK890686">
    <property type="protein sequence ID" value="QFR37191.1"/>
    <property type="molecule type" value="Genomic_DNA"/>
</dbReference>
<reference evidence="8" key="1">
    <citation type="journal article" date="2019" name="Front. Microbiol.">
        <title>An Overview of Genes From Cyberlindnera americana, a Symbiont Yeast Isolated From the Gut of the Bark Beetle Dendroctonus rhizophagus (Curculionidae: Scolytinae), Involved in the Detoxification Process Using Genome and Transcriptome Data.</title>
        <authorList>
            <person name="Soto-Robles L.V."/>
            <person name="Torres-Banda V."/>
            <person name="Rivera-Orduna F.N."/>
            <person name="Curiel-Quesada E."/>
            <person name="Hidalgo-Lara M.E."/>
            <person name="Zuniga G."/>
        </authorList>
    </citation>
    <scope>NUCLEOTIDE SEQUENCE</scope>
    <source>
        <strain evidence="8">ChDrAdgY46</strain>
    </source>
</reference>
<evidence type="ECO:0000256" key="5">
    <source>
        <dbReference type="PIRSR" id="PIRSR000097-2"/>
    </source>
</evidence>
<dbReference type="Pfam" id="PF00248">
    <property type="entry name" value="Aldo_ket_red"/>
    <property type="match status" value="1"/>
</dbReference>
<dbReference type="InterPro" id="IPR044494">
    <property type="entry name" value="AKR3C2/3"/>
</dbReference>
<dbReference type="AlphaFoldDB" id="A0A5P8N946"/>
<protein>
    <submittedName>
        <fullName evidence="8">Aldo-keto reductase</fullName>
    </submittedName>
</protein>
<dbReference type="CDD" id="cd19120">
    <property type="entry name" value="AKR_AKR3C2-3"/>
    <property type="match status" value="1"/>
</dbReference>
<dbReference type="FunFam" id="3.20.20.100:FF:000002">
    <property type="entry name" value="2,5-diketo-D-gluconic acid reductase A"/>
    <property type="match status" value="1"/>
</dbReference>
<sequence length="321" mass="35818">MNKLFKNSLKLSKMAVPQVPSFKLTSGQSIPAIGFGSGTAWRIQKTSADSDGSLITGLIDQTKQAIKCGYMHIDTAEAYFTHEEVGLGIKAADIAREKLFVVDKWSPGCYEKTKSSGPYESLTTALKEMGLDYVDCYLIHHPIKKTPISLEDAWKEMEKLVAEGLTKSIGVSNFDVEGLEQIKKFANIQPVVNQIEFHAYLQDQTPGIVEYCQKNNILIEGFCPLAPIMRAAPGPVDDLLPQLAEKYGKSETQILLRWVYEHGILPLTTSSKAERLAEALDIFTFELEKADIEKISEVGKSKIFRAFYVDIYNKHDTDEAK</sequence>
<dbReference type="GO" id="GO:0016652">
    <property type="term" value="F:oxidoreductase activity, acting on NAD(P)H as acceptor"/>
    <property type="evidence" value="ECO:0007669"/>
    <property type="project" value="InterPro"/>
</dbReference>
<evidence type="ECO:0000256" key="4">
    <source>
        <dbReference type="PIRSR" id="PIRSR000097-1"/>
    </source>
</evidence>
<dbReference type="SUPFAM" id="SSF51430">
    <property type="entry name" value="NAD(P)-linked oxidoreductase"/>
    <property type="match status" value="1"/>
</dbReference>
<organism evidence="8">
    <name type="scientific">Cyberlindnera americana</name>
    <dbReference type="NCBI Taxonomy" id="36016"/>
    <lineage>
        <taxon>Eukaryota</taxon>
        <taxon>Fungi</taxon>
        <taxon>Dikarya</taxon>
        <taxon>Ascomycota</taxon>
        <taxon>Saccharomycotina</taxon>
        <taxon>Saccharomycetes</taxon>
        <taxon>Phaffomycetales</taxon>
        <taxon>Phaffomycetaceae</taxon>
        <taxon>Cyberlindnera</taxon>
    </lineage>
</organism>
<feature type="binding site" evidence="5">
    <location>
        <position position="140"/>
    </location>
    <ligand>
        <name>substrate</name>
    </ligand>
</feature>
<feature type="domain" description="NADP-dependent oxidoreductase" evidence="7">
    <location>
        <begin position="62"/>
        <end position="298"/>
    </location>
</feature>
<dbReference type="PIRSF" id="PIRSF000097">
    <property type="entry name" value="AKR"/>
    <property type="match status" value="1"/>
</dbReference>
<evidence type="ECO:0000256" key="3">
    <source>
        <dbReference type="ARBA" id="ARBA00023002"/>
    </source>
</evidence>
<feature type="site" description="Lowers pKa of active site Tyr" evidence="6">
    <location>
        <position position="104"/>
    </location>
</feature>